<evidence type="ECO:0000313" key="2">
    <source>
        <dbReference type="Proteomes" id="UP000004725"/>
    </source>
</evidence>
<dbReference type="EMBL" id="AJYB01000023">
    <property type="protein sequence ID" value="EIM07126.1"/>
    <property type="molecule type" value="Genomic_DNA"/>
</dbReference>
<dbReference type="Proteomes" id="UP000004725">
    <property type="component" value="Unassembled WGS sequence"/>
</dbReference>
<accession>A0AA87ILU8</accession>
<evidence type="ECO:0000313" key="1">
    <source>
        <dbReference type="EMBL" id="EIM07126.1"/>
    </source>
</evidence>
<sequence>MLNKKIAEGTEEFLIEDLLLLAEVYLFIDPKVSLEESEFDHVEEDLVTHYEKIKSDEPLAGYRQLLSERNGCIIYTCWKA</sequence>
<name>A0AA87ILU8_9BACL</name>
<comment type="caution">
    <text evidence="1">The sequence shown here is derived from an EMBL/GenBank/DDBJ whole genome shotgun (WGS) entry which is preliminary data.</text>
</comment>
<gene>
    <name evidence="1" type="ORF">A1A1_08139</name>
</gene>
<organism evidence="1 2">
    <name type="scientific">Planococcus antarcticus DSM 14505</name>
    <dbReference type="NCBI Taxonomy" id="1185653"/>
    <lineage>
        <taxon>Bacteria</taxon>
        <taxon>Bacillati</taxon>
        <taxon>Bacillota</taxon>
        <taxon>Bacilli</taxon>
        <taxon>Bacillales</taxon>
        <taxon>Caryophanaceae</taxon>
        <taxon>Planococcus</taxon>
    </lineage>
</organism>
<dbReference type="RefSeq" id="WP_006829621.1">
    <property type="nucleotide sequence ID" value="NZ_AJYB01000023.1"/>
</dbReference>
<proteinExistence type="predicted"/>
<reference evidence="1 2" key="1">
    <citation type="journal article" date="2012" name="J. Bacteriol.">
        <title>Genome Sequence of the Antarctic Psychrophile Bacterium Planococcus antarcticus DSM 14505.</title>
        <authorList>
            <person name="Margolles A."/>
            <person name="Gueimonde M."/>
            <person name="Sanchez B."/>
        </authorList>
    </citation>
    <scope>NUCLEOTIDE SEQUENCE [LARGE SCALE GENOMIC DNA]</scope>
    <source>
        <strain evidence="1 2">DSM 14505</strain>
    </source>
</reference>
<dbReference type="AlphaFoldDB" id="A0AA87ILU8"/>
<protein>
    <submittedName>
        <fullName evidence="1">Uncharacterized protein</fullName>
    </submittedName>
</protein>